<dbReference type="GeneID" id="5075553"/>
<sequence>MIYMIKNAPVLEIEDFGYCGYDYRVKKQGGTTFGYLSRDPQGNSQYMWMFCYGSTTEEAATSDPIWYEEYTLNDLKEELEFELTNFYIRFGINDCKYEL</sequence>
<name>Q597S8_9CAUD</name>
<reference evidence="1 2" key="2">
    <citation type="journal article" date="2005" name="Gene">
        <title>Sequence analysis of the Lactobacillus plantarum bacteriophage PhiJL-1.</title>
        <authorList>
            <person name="Lu Z."/>
            <person name="Altermann E."/>
            <person name="Breidt F."/>
            <person name="Predki P."/>
            <person name="Fleming H.P."/>
            <person name="Klaenhammer T.R."/>
        </authorList>
    </citation>
    <scope>NUCLEOTIDE SEQUENCE</scope>
</reference>
<dbReference type="KEGG" id="vg:5075553"/>
<dbReference type="RefSeq" id="YP_223916.1">
    <property type="nucleotide sequence ID" value="NC_006936.1"/>
</dbReference>
<evidence type="ECO:0000313" key="1">
    <source>
        <dbReference type="EMBL" id="AAP74543.1"/>
    </source>
</evidence>
<proteinExistence type="predicted"/>
<keyword evidence="2" id="KW-1185">Reference proteome</keyword>
<reference evidence="1 2" key="1">
    <citation type="journal article" date="2003" name="Int. J. Food Microbiol.">
        <title>Isolation and characterization of a Lactobacillus plantarum bacteriophage, phiJL-1, from a cucumber fermentation.</title>
        <authorList>
            <person name="Lu Z."/>
            <person name="Breidt F."/>
            <person name="Fleming H.P."/>
            <person name="Altermann E."/>
            <person name="Klaenhammer T.R."/>
        </authorList>
    </citation>
    <scope>NUCLEOTIDE SEQUENCE [LARGE SCALE GENOMIC DNA]</scope>
</reference>
<dbReference type="Proteomes" id="UP000000990">
    <property type="component" value="Segment"/>
</dbReference>
<dbReference type="EMBL" id="AY236756">
    <property type="protein sequence ID" value="AAP74543.1"/>
    <property type="molecule type" value="Genomic_DNA"/>
</dbReference>
<protein>
    <submittedName>
        <fullName evidence="1">Uncharacterized protein</fullName>
    </submittedName>
</protein>
<accession>Q597S8</accession>
<evidence type="ECO:0000313" key="2">
    <source>
        <dbReference type="Proteomes" id="UP000000990"/>
    </source>
</evidence>
<organism evidence="1 2">
    <name type="scientific">Lactobacillus phage phiJL-1</name>
    <dbReference type="NCBI Taxonomy" id="2892345"/>
    <lineage>
        <taxon>Viruses</taxon>
        <taxon>Duplodnaviria</taxon>
        <taxon>Heunggongvirae</taxon>
        <taxon>Uroviricota</taxon>
        <taxon>Caudoviricetes</taxon>
        <taxon>Coetzeevirus</taxon>
        <taxon>Coetzeevirus JL1</taxon>
    </lineage>
</organism>